<protein>
    <submittedName>
        <fullName evidence="1">Uncharacterized protein</fullName>
    </submittedName>
</protein>
<comment type="caution">
    <text evidence="1">The sequence shown here is derived from an EMBL/GenBank/DDBJ whole genome shotgun (WGS) entry which is preliminary data.</text>
</comment>
<proteinExistence type="predicted"/>
<reference evidence="1" key="1">
    <citation type="submission" date="2019-08" db="EMBL/GenBank/DDBJ databases">
        <authorList>
            <person name="Kucharzyk K."/>
            <person name="Murdoch R.W."/>
            <person name="Higgins S."/>
            <person name="Loffler F."/>
        </authorList>
    </citation>
    <scope>NUCLEOTIDE SEQUENCE</scope>
</reference>
<dbReference type="EMBL" id="VSSQ01023426">
    <property type="protein sequence ID" value="MPM70348.1"/>
    <property type="molecule type" value="Genomic_DNA"/>
</dbReference>
<evidence type="ECO:0000313" key="1">
    <source>
        <dbReference type="EMBL" id="MPM70348.1"/>
    </source>
</evidence>
<gene>
    <name evidence="1" type="ORF">SDC9_117303</name>
</gene>
<organism evidence="1">
    <name type="scientific">bioreactor metagenome</name>
    <dbReference type="NCBI Taxonomy" id="1076179"/>
    <lineage>
        <taxon>unclassified sequences</taxon>
        <taxon>metagenomes</taxon>
        <taxon>ecological metagenomes</taxon>
    </lineage>
</organism>
<name>A0A645BZ19_9ZZZZ</name>
<accession>A0A645BZ19</accession>
<sequence>MHPILGHVHAAKIKLQIAPRKLVVVARNEDHARALARLAQQLLHHIVVRLRPVPLAAQLPAVDDVAHQEQRLALGVLEEIQQRVGLAAGRSQVQVRDPQGAKTTRRPRRLEHVTLQIGRHGRRGFQGVQHSIFAFHEPAWWAIKETCR</sequence>
<dbReference type="AlphaFoldDB" id="A0A645BZ19"/>